<gene>
    <name evidence="6" type="ORF">E8L99_12850</name>
</gene>
<dbReference type="InterPro" id="IPR036388">
    <property type="entry name" value="WH-like_DNA-bd_sf"/>
</dbReference>
<keyword evidence="2" id="KW-0238">DNA-binding</keyword>
<dbReference type="PANTHER" id="PTHR30136:SF35">
    <property type="entry name" value="HTH-TYPE TRANSCRIPTIONAL REGULATOR RV1719"/>
    <property type="match status" value="1"/>
</dbReference>
<dbReference type="PANTHER" id="PTHR30136">
    <property type="entry name" value="HELIX-TURN-HELIX TRANSCRIPTIONAL REGULATOR, ICLR FAMILY"/>
    <property type="match status" value="1"/>
</dbReference>
<dbReference type="SMART" id="SM00346">
    <property type="entry name" value="HTH_ICLR"/>
    <property type="match status" value="1"/>
</dbReference>
<evidence type="ECO:0000313" key="6">
    <source>
        <dbReference type="EMBL" id="QCK86582.1"/>
    </source>
</evidence>
<dbReference type="FunFam" id="1.10.10.10:FF:000056">
    <property type="entry name" value="IclR family transcriptional regulator"/>
    <property type="match status" value="1"/>
</dbReference>
<dbReference type="GO" id="GO:0045892">
    <property type="term" value="P:negative regulation of DNA-templated transcription"/>
    <property type="evidence" value="ECO:0007669"/>
    <property type="project" value="TreeGrafter"/>
</dbReference>
<dbReference type="InterPro" id="IPR005471">
    <property type="entry name" value="Tscrpt_reg_IclR_N"/>
</dbReference>
<evidence type="ECO:0000259" key="4">
    <source>
        <dbReference type="PROSITE" id="PS51077"/>
    </source>
</evidence>
<dbReference type="InterPro" id="IPR050707">
    <property type="entry name" value="HTH_MetabolicPath_Reg"/>
</dbReference>
<dbReference type="Gene3D" id="3.30.450.40">
    <property type="match status" value="1"/>
</dbReference>
<dbReference type="Proteomes" id="UP000298588">
    <property type="component" value="Chromosome"/>
</dbReference>
<sequence>MKSDAPAPVKSADRALDILEAVADAAEPPSFSRLMAELGIPRSSLFHLLNTLQSRGYLVQDGATARYRLGQRIGQLAERVGGPPLAAIVLPHLGQLSRAVNETSGFYVRAGDGIEAIASAASSQALAYTMKVGEKAPLYAVSAGKLWLAHMPPDEVAAYLERVSFEEITANTIRSKDRLRDEIAAARRDGFAYSREEFTPGITGIATAVTAGGRIVGALNLAVPTARFSQSQEAVFRRQMASTAAALSKALEARAVPPARED</sequence>
<keyword evidence="1" id="KW-0805">Transcription regulation</keyword>
<dbReference type="SUPFAM" id="SSF46785">
    <property type="entry name" value="Winged helix' DNA-binding domain"/>
    <property type="match status" value="1"/>
</dbReference>
<dbReference type="InterPro" id="IPR036390">
    <property type="entry name" value="WH_DNA-bd_sf"/>
</dbReference>
<feature type="domain" description="IclR-ED" evidence="5">
    <location>
        <begin position="65"/>
        <end position="253"/>
    </location>
</feature>
<organism evidence="6 7">
    <name type="scientific">Phreatobacter aquaticus</name>
    <dbReference type="NCBI Taxonomy" id="2570229"/>
    <lineage>
        <taxon>Bacteria</taxon>
        <taxon>Pseudomonadati</taxon>
        <taxon>Pseudomonadota</taxon>
        <taxon>Alphaproteobacteria</taxon>
        <taxon>Hyphomicrobiales</taxon>
        <taxon>Phreatobacteraceae</taxon>
        <taxon>Phreatobacter</taxon>
    </lineage>
</organism>
<dbReference type="InterPro" id="IPR014757">
    <property type="entry name" value="Tscrpt_reg_IclR_C"/>
</dbReference>
<dbReference type="InterPro" id="IPR029016">
    <property type="entry name" value="GAF-like_dom_sf"/>
</dbReference>
<reference evidence="6 7" key="1">
    <citation type="submission" date="2019-04" db="EMBL/GenBank/DDBJ databases">
        <title>Phreatobacter aquaticus sp. nov.</title>
        <authorList>
            <person name="Choi A."/>
            <person name="Baek K."/>
        </authorList>
    </citation>
    <scope>NUCLEOTIDE SEQUENCE [LARGE SCALE GENOMIC DNA]</scope>
    <source>
        <strain evidence="6 7">NMCR1094</strain>
    </source>
</reference>
<keyword evidence="7" id="KW-1185">Reference proteome</keyword>
<dbReference type="Pfam" id="PF01614">
    <property type="entry name" value="IclR_C"/>
    <property type="match status" value="1"/>
</dbReference>
<dbReference type="SUPFAM" id="SSF55781">
    <property type="entry name" value="GAF domain-like"/>
    <property type="match status" value="1"/>
</dbReference>
<evidence type="ECO:0000313" key="7">
    <source>
        <dbReference type="Proteomes" id="UP000298588"/>
    </source>
</evidence>
<dbReference type="Gene3D" id="1.10.10.10">
    <property type="entry name" value="Winged helix-like DNA-binding domain superfamily/Winged helix DNA-binding domain"/>
    <property type="match status" value="1"/>
</dbReference>
<feature type="domain" description="HTH iclR-type" evidence="4">
    <location>
        <begin position="9"/>
        <end position="71"/>
    </location>
</feature>
<evidence type="ECO:0000259" key="5">
    <source>
        <dbReference type="PROSITE" id="PS51078"/>
    </source>
</evidence>
<dbReference type="PROSITE" id="PS51078">
    <property type="entry name" value="ICLR_ED"/>
    <property type="match status" value="1"/>
</dbReference>
<dbReference type="RefSeq" id="WP_137099913.1">
    <property type="nucleotide sequence ID" value="NZ_CP039865.1"/>
</dbReference>
<dbReference type="OrthoDB" id="9807558at2"/>
<evidence type="ECO:0000256" key="3">
    <source>
        <dbReference type="ARBA" id="ARBA00023163"/>
    </source>
</evidence>
<proteinExistence type="predicted"/>
<dbReference type="GO" id="GO:0003677">
    <property type="term" value="F:DNA binding"/>
    <property type="evidence" value="ECO:0007669"/>
    <property type="project" value="UniProtKB-KW"/>
</dbReference>
<keyword evidence="3" id="KW-0804">Transcription</keyword>
<name>A0A4D7QR68_9HYPH</name>
<dbReference type="Pfam" id="PF09339">
    <property type="entry name" value="HTH_IclR"/>
    <property type="match status" value="1"/>
</dbReference>
<evidence type="ECO:0000256" key="1">
    <source>
        <dbReference type="ARBA" id="ARBA00023015"/>
    </source>
</evidence>
<dbReference type="AlphaFoldDB" id="A0A4D7QR68"/>
<dbReference type="EMBL" id="CP039865">
    <property type="protein sequence ID" value="QCK86582.1"/>
    <property type="molecule type" value="Genomic_DNA"/>
</dbReference>
<dbReference type="KEGG" id="paqt:E8L99_12850"/>
<dbReference type="GO" id="GO:0003700">
    <property type="term" value="F:DNA-binding transcription factor activity"/>
    <property type="evidence" value="ECO:0007669"/>
    <property type="project" value="TreeGrafter"/>
</dbReference>
<protein>
    <submittedName>
        <fullName evidence="6">IclR family transcriptional regulator</fullName>
    </submittedName>
</protein>
<dbReference type="PROSITE" id="PS51077">
    <property type="entry name" value="HTH_ICLR"/>
    <property type="match status" value="1"/>
</dbReference>
<evidence type="ECO:0000256" key="2">
    <source>
        <dbReference type="ARBA" id="ARBA00023125"/>
    </source>
</evidence>
<accession>A0A4D7QR68</accession>